<feature type="transmembrane region" description="Helical" evidence="7">
    <location>
        <begin position="12"/>
        <end position="39"/>
    </location>
</feature>
<dbReference type="RefSeq" id="WP_103976841.1">
    <property type="nucleotide sequence ID" value="NZ_PGLV01000001.1"/>
</dbReference>
<feature type="transmembrane region" description="Helical" evidence="7">
    <location>
        <begin position="45"/>
        <end position="66"/>
    </location>
</feature>
<evidence type="ECO:0000259" key="8">
    <source>
        <dbReference type="PROSITE" id="PS50850"/>
    </source>
</evidence>
<keyword evidence="3" id="KW-1003">Cell membrane</keyword>
<keyword evidence="5 7" id="KW-1133">Transmembrane helix</keyword>
<feature type="transmembrane region" description="Helical" evidence="7">
    <location>
        <begin position="312"/>
        <end position="329"/>
    </location>
</feature>
<evidence type="ECO:0000256" key="4">
    <source>
        <dbReference type="ARBA" id="ARBA00022692"/>
    </source>
</evidence>
<evidence type="ECO:0000256" key="1">
    <source>
        <dbReference type="ARBA" id="ARBA00004651"/>
    </source>
</evidence>
<evidence type="ECO:0000313" key="10">
    <source>
        <dbReference type="Proteomes" id="UP000237319"/>
    </source>
</evidence>
<feature type="transmembrane region" description="Helical" evidence="7">
    <location>
        <begin position="259"/>
        <end position="278"/>
    </location>
</feature>
<dbReference type="PROSITE" id="PS50850">
    <property type="entry name" value="MFS"/>
    <property type="match status" value="1"/>
</dbReference>
<dbReference type="GO" id="GO:0022857">
    <property type="term" value="F:transmembrane transporter activity"/>
    <property type="evidence" value="ECO:0007669"/>
    <property type="project" value="InterPro"/>
</dbReference>
<feature type="transmembrane region" description="Helical" evidence="7">
    <location>
        <begin position="171"/>
        <end position="190"/>
    </location>
</feature>
<evidence type="ECO:0000313" key="9">
    <source>
        <dbReference type="EMBL" id="POZ56796.1"/>
    </source>
</evidence>
<evidence type="ECO:0000256" key="5">
    <source>
        <dbReference type="ARBA" id="ARBA00022989"/>
    </source>
</evidence>
<proteinExistence type="predicted"/>
<keyword evidence="10" id="KW-1185">Reference proteome</keyword>
<dbReference type="GO" id="GO:0005886">
    <property type="term" value="C:plasma membrane"/>
    <property type="evidence" value="ECO:0007669"/>
    <property type="project" value="UniProtKB-SubCell"/>
</dbReference>
<dbReference type="InterPro" id="IPR020846">
    <property type="entry name" value="MFS_dom"/>
</dbReference>
<feature type="transmembrane region" description="Helical" evidence="7">
    <location>
        <begin position="285"/>
        <end position="306"/>
    </location>
</feature>
<reference evidence="9 10" key="1">
    <citation type="submission" date="2017-11" db="EMBL/GenBank/DDBJ databases">
        <title>Genome sequence of Lysinibacillus sphaericus, a lignin-degrading bacteria isolated from municipal solid waste soil.</title>
        <authorList>
            <person name="Persinoti G.F."/>
            <person name="Paixao D.A."/>
            <person name="Bugg T.D."/>
            <person name="Squina F.M."/>
        </authorList>
    </citation>
    <scope>NUCLEOTIDE SEQUENCE [LARGE SCALE GENOMIC DNA]</scope>
    <source>
        <strain evidence="9 10">A1</strain>
    </source>
</reference>
<sequence length="414" mass="45862">MKDNQMVLKNANFILLLTSLVFNAFGGLLLNVAVISVVYTVTSSIASASFILVLNTIASIVGGFIASNFLDRVSHKKIMLFSDLFSCILVFFLALIVSYIGINIIVVYITTFLTTIISSFFIPARSAIVPNIVQKELLIRANSFLVSVIQITTTAGWIVAIPIVLTFGSILSIYLISFTFLISTVLIMFLSVEKQEDNDIPVGYSFIYNFKTGLNTLWKNKVVKSITMMDIGEAFANIVWASTFLLSFTVEILESSEKWWGYQGATFLIGSIVGGLITAKYADRIRLFGGKVIIYSSLGVALITFAYGLNTISIIALVISFFTGLPYQIRNIVQESLLQEYAENKILGRVFAVRNILIQFFYAFALFFGSFLADKIGIVNVYILAGMIYTLVTVYAFSSAVIRNFNIKRSHTSV</sequence>
<comment type="caution">
    <text evidence="9">The sequence shown here is derived from an EMBL/GenBank/DDBJ whole genome shotgun (WGS) entry which is preliminary data.</text>
</comment>
<feature type="transmembrane region" description="Helical" evidence="7">
    <location>
        <begin position="105"/>
        <end position="124"/>
    </location>
</feature>
<keyword evidence="6 7" id="KW-0472">Membrane</keyword>
<feature type="transmembrane region" description="Helical" evidence="7">
    <location>
        <begin position="144"/>
        <end position="165"/>
    </location>
</feature>
<dbReference type="Proteomes" id="UP000237319">
    <property type="component" value="Unassembled WGS sequence"/>
</dbReference>
<gene>
    <name evidence="9" type="ORF">LYSIN_01579</name>
</gene>
<feature type="transmembrane region" description="Helical" evidence="7">
    <location>
        <begin position="78"/>
        <end position="99"/>
    </location>
</feature>
<dbReference type="PANTHER" id="PTHR23513:SF19">
    <property type="entry name" value="MAJOR FACILITATOR SUPERFAMILY (MFS) PROFILE DOMAIN-CONTAINING PROTEIN"/>
    <property type="match status" value="1"/>
</dbReference>
<feature type="transmembrane region" description="Helical" evidence="7">
    <location>
        <begin position="350"/>
        <end position="373"/>
    </location>
</feature>
<dbReference type="SUPFAM" id="SSF103473">
    <property type="entry name" value="MFS general substrate transporter"/>
    <property type="match status" value="1"/>
</dbReference>
<feature type="transmembrane region" description="Helical" evidence="7">
    <location>
        <begin position="234"/>
        <end position="253"/>
    </location>
</feature>
<dbReference type="InterPro" id="IPR011701">
    <property type="entry name" value="MFS"/>
</dbReference>
<evidence type="ECO:0000256" key="3">
    <source>
        <dbReference type="ARBA" id="ARBA00022475"/>
    </source>
</evidence>
<evidence type="ECO:0000256" key="6">
    <source>
        <dbReference type="ARBA" id="ARBA00023136"/>
    </source>
</evidence>
<dbReference type="CDD" id="cd06173">
    <property type="entry name" value="MFS_MefA_like"/>
    <property type="match status" value="1"/>
</dbReference>
<evidence type="ECO:0000256" key="7">
    <source>
        <dbReference type="SAM" id="Phobius"/>
    </source>
</evidence>
<dbReference type="Gene3D" id="1.20.1250.20">
    <property type="entry name" value="MFS general substrate transporter like domains"/>
    <property type="match status" value="1"/>
</dbReference>
<dbReference type="AlphaFoldDB" id="A0A2S5D147"/>
<keyword evidence="2" id="KW-0813">Transport</keyword>
<comment type="subcellular location">
    <subcellularLocation>
        <location evidence="1">Cell membrane</location>
        <topology evidence="1">Multi-pass membrane protein</topology>
    </subcellularLocation>
</comment>
<evidence type="ECO:0000256" key="2">
    <source>
        <dbReference type="ARBA" id="ARBA00022448"/>
    </source>
</evidence>
<dbReference type="InterPro" id="IPR036259">
    <property type="entry name" value="MFS_trans_sf"/>
</dbReference>
<feature type="transmembrane region" description="Helical" evidence="7">
    <location>
        <begin position="379"/>
        <end position="402"/>
    </location>
</feature>
<keyword evidence="4 7" id="KW-0812">Transmembrane</keyword>
<organism evidence="9 10">
    <name type="scientific">Lysinibacillus sphaericus</name>
    <name type="common">Bacillus sphaericus</name>
    <dbReference type="NCBI Taxonomy" id="1421"/>
    <lineage>
        <taxon>Bacteria</taxon>
        <taxon>Bacillati</taxon>
        <taxon>Bacillota</taxon>
        <taxon>Bacilli</taxon>
        <taxon>Bacillales</taxon>
        <taxon>Bacillaceae</taxon>
        <taxon>Lysinibacillus</taxon>
    </lineage>
</organism>
<accession>A0A2S5D147</accession>
<feature type="domain" description="Major facilitator superfamily (MFS) profile" evidence="8">
    <location>
        <begin position="1"/>
        <end position="195"/>
    </location>
</feature>
<protein>
    <recommendedName>
        <fullName evidence="8">Major facilitator superfamily (MFS) profile domain-containing protein</fullName>
    </recommendedName>
</protein>
<dbReference type="PANTHER" id="PTHR23513">
    <property type="entry name" value="INTEGRAL MEMBRANE EFFLUX PROTEIN-RELATED"/>
    <property type="match status" value="1"/>
</dbReference>
<dbReference type="Pfam" id="PF07690">
    <property type="entry name" value="MFS_1"/>
    <property type="match status" value="1"/>
</dbReference>
<name>A0A2S5D147_LYSSH</name>
<dbReference type="EMBL" id="PGLV01000001">
    <property type="protein sequence ID" value="POZ56796.1"/>
    <property type="molecule type" value="Genomic_DNA"/>
</dbReference>